<dbReference type="AlphaFoldDB" id="A0A8K0SIG5"/>
<keyword evidence="1" id="KW-1133">Transmembrane helix</keyword>
<keyword evidence="1" id="KW-0812">Transmembrane</keyword>
<dbReference type="Proteomes" id="UP000813444">
    <property type="component" value="Unassembled WGS sequence"/>
</dbReference>
<comment type="caution">
    <text evidence="2">The sequence shown here is derived from an EMBL/GenBank/DDBJ whole genome shotgun (WGS) entry which is preliminary data.</text>
</comment>
<organism evidence="2 3">
    <name type="scientific">Stachybotrys elegans</name>
    <dbReference type="NCBI Taxonomy" id="80388"/>
    <lineage>
        <taxon>Eukaryota</taxon>
        <taxon>Fungi</taxon>
        <taxon>Dikarya</taxon>
        <taxon>Ascomycota</taxon>
        <taxon>Pezizomycotina</taxon>
        <taxon>Sordariomycetes</taxon>
        <taxon>Hypocreomycetidae</taxon>
        <taxon>Hypocreales</taxon>
        <taxon>Stachybotryaceae</taxon>
        <taxon>Stachybotrys</taxon>
    </lineage>
</organism>
<sequence>MAPTSDGQCHWMAILAPRSVARCKPAGYLSAVGWAPFPERLWQGTLLFRAVFLFAFVLNTLFLCAVSKFEATDSANLGLRCATPVLLMVLDLMPTWSASSTSVRKMVGRRRKACHSWSVGLMGKLVALVSNGVAFHVHLHSPICLLASVVLILSKIAGRGPPRVSHSWSSGFAMVLAMAFCMGEFGEATGLRACWGFPSCKSSTRRLQP</sequence>
<evidence type="ECO:0000313" key="3">
    <source>
        <dbReference type="Proteomes" id="UP000813444"/>
    </source>
</evidence>
<keyword evidence="3" id="KW-1185">Reference proteome</keyword>
<evidence type="ECO:0000313" key="2">
    <source>
        <dbReference type="EMBL" id="KAH7308536.1"/>
    </source>
</evidence>
<feature type="transmembrane region" description="Helical" evidence="1">
    <location>
        <begin position="46"/>
        <end position="69"/>
    </location>
</feature>
<keyword evidence="1" id="KW-0472">Membrane</keyword>
<protein>
    <submittedName>
        <fullName evidence="2">Uncharacterized protein</fullName>
    </submittedName>
</protein>
<evidence type="ECO:0000256" key="1">
    <source>
        <dbReference type="SAM" id="Phobius"/>
    </source>
</evidence>
<gene>
    <name evidence="2" type="ORF">B0I35DRAFT_491703</name>
</gene>
<accession>A0A8K0SIG5</accession>
<dbReference type="EMBL" id="JAGPNK010000015">
    <property type="protein sequence ID" value="KAH7308536.1"/>
    <property type="molecule type" value="Genomic_DNA"/>
</dbReference>
<reference evidence="2" key="1">
    <citation type="journal article" date="2021" name="Nat. Commun.">
        <title>Genetic determinants of endophytism in the Arabidopsis root mycobiome.</title>
        <authorList>
            <person name="Mesny F."/>
            <person name="Miyauchi S."/>
            <person name="Thiergart T."/>
            <person name="Pickel B."/>
            <person name="Atanasova L."/>
            <person name="Karlsson M."/>
            <person name="Huettel B."/>
            <person name="Barry K.W."/>
            <person name="Haridas S."/>
            <person name="Chen C."/>
            <person name="Bauer D."/>
            <person name="Andreopoulos W."/>
            <person name="Pangilinan J."/>
            <person name="LaButti K."/>
            <person name="Riley R."/>
            <person name="Lipzen A."/>
            <person name="Clum A."/>
            <person name="Drula E."/>
            <person name="Henrissat B."/>
            <person name="Kohler A."/>
            <person name="Grigoriev I.V."/>
            <person name="Martin F.M."/>
            <person name="Hacquard S."/>
        </authorList>
    </citation>
    <scope>NUCLEOTIDE SEQUENCE</scope>
    <source>
        <strain evidence="2">MPI-CAGE-CH-0235</strain>
    </source>
</reference>
<feature type="transmembrane region" description="Helical" evidence="1">
    <location>
        <begin position="75"/>
        <end position="93"/>
    </location>
</feature>
<proteinExistence type="predicted"/>
<feature type="transmembrane region" description="Helical" evidence="1">
    <location>
        <begin position="139"/>
        <end position="158"/>
    </location>
</feature>
<name>A0A8K0SIG5_9HYPO</name>